<protein>
    <submittedName>
        <fullName evidence="1">Uncharacterized protein</fullName>
    </submittedName>
</protein>
<evidence type="ECO:0000313" key="1">
    <source>
        <dbReference type="EMBL" id="KRM45636.1"/>
    </source>
</evidence>
<evidence type="ECO:0000313" key="2">
    <source>
        <dbReference type="Proteomes" id="UP000051957"/>
    </source>
</evidence>
<dbReference type="AlphaFoldDB" id="A0A0R1YYG0"/>
<dbReference type="PATRIC" id="fig|1423784.4.peg.745"/>
<comment type="caution">
    <text evidence="1">The sequence shown here is derived from an EMBL/GenBank/DDBJ whole genome shotgun (WGS) entry which is preliminary data.</text>
</comment>
<organism evidence="1 2">
    <name type="scientific">Lentilactobacillus parabuchneri DSM 5707 = NBRC 107865</name>
    <dbReference type="NCBI Taxonomy" id="1423784"/>
    <lineage>
        <taxon>Bacteria</taxon>
        <taxon>Bacillati</taxon>
        <taxon>Bacillota</taxon>
        <taxon>Bacilli</taxon>
        <taxon>Lactobacillales</taxon>
        <taxon>Lactobacillaceae</taxon>
        <taxon>Lentilactobacillus</taxon>
    </lineage>
</organism>
<sequence>MPELNWPTKINLRKKIFIMTDVTQRYHVTLPSSKVIQKFYLDFPNKMAYFLQMAAGSATDMTLTYGGFDPSNSEINLSNNPTQMHLTNFGHGQTFELFNWNNQLYAWVMTYAGSNVNKDGDHWATRVARLPIDGNSKTPADVNSITFLNYMGTGAGNKNMTLYRADAALSSDKSRLAVWTQQSKTGTKKRVTAFKTDVLNQIMDTEGNIKCTDSRMKKGGSAYVSTRDISSYNYPQGSWQGMELSNKTSAGYNWVYLTSGQAKNPSVIVRAPWNFASPAPQNITAKITDFGSHDHETEAPQLYGNDVYFGVEEKKPASGKLNEHYIYSISKDSFTN</sequence>
<name>A0A0R1YYG0_9LACO</name>
<gene>
    <name evidence="1" type="ORF">FC51_GL000741</name>
</gene>
<reference evidence="1 2" key="1">
    <citation type="journal article" date="2015" name="Genome Announc.">
        <title>Expanding the biotechnology potential of lactobacilli through comparative genomics of 213 strains and associated genera.</title>
        <authorList>
            <person name="Sun Z."/>
            <person name="Harris H.M."/>
            <person name="McCann A."/>
            <person name="Guo C."/>
            <person name="Argimon S."/>
            <person name="Zhang W."/>
            <person name="Yang X."/>
            <person name="Jeffery I.B."/>
            <person name="Cooney J.C."/>
            <person name="Kagawa T.F."/>
            <person name="Liu W."/>
            <person name="Song Y."/>
            <person name="Salvetti E."/>
            <person name="Wrobel A."/>
            <person name="Rasinkangas P."/>
            <person name="Parkhill J."/>
            <person name="Rea M.C."/>
            <person name="O'Sullivan O."/>
            <person name="Ritari J."/>
            <person name="Douillard F.P."/>
            <person name="Paul Ross R."/>
            <person name="Yang R."/>
            <person name="Briner A.E."/>
            <person name="Felis G.E."/>
            <person name="de Vos W.M."/>
            <person name="Barrangou R."/>
            <person name="Klaenhammer T.R."/>
            <person name="Caufield P.W."/>
            <person name="Cui Y."/>
            <person name="Zhang H."/>
            <person name="O'Toole P.W."/>
        </authorList>
    </citation>
    <scope>NUCLEOTIDE SEQUENCE [LARGE SCALE GENOMIC DNA]</scope>
    <source>
        <strain evidence="1 2">DSM 5707</strain>
    </source>
</reference>
<proteinExistence type="predicted"/>
<dbReference type="EMBL" id="AZGK01000014">
    <property type="protein sequence ID" value="KRM45636.1"/>
    <property type="molecule type" value="Genomic_DNA"/>
</dbReference>
<accession>A0A0R1YYG0</accession>
<dbReference type="Proteomes" id="UP000051957">
    <property type="component" value="Unassembled WGS sequence"/>
</dbReference>